<sequence>MLQSDSQCTINMYVCSYSQDFYIFREGARYSMFTIVFGNNRTVPARNETNVFDDQPYPSLYFYLVIQRRTLYYGLNLIIPSLLISLMTVLGFTLPPDAGEKITLEITILLSVCFFLSMVADMTPPTSEAVPLIGAFFSCCMLVVSASVVFTVLVLNLHNRKPETHEMSPFLRECLLIWLPWILMMRRPGTTVFNRREIKARKAEDMAKKTEMRNGRSLEGVMTATDSLSLIRSIRASKNEQQSMEMEHVPIGEPFWKKICFVCMGIREDVVWAQQKSLVHSKNCWLNLEVDLAHTLHFEELMTCHLHLALRNHFQPNGHFET</sequence>
<feature type="transmembrane region" description="Helical" evidence="1">
    <location>
        <begin position="132"/>
        <end position="157"/>
    </location>
</feature>
<keyword evidence="1" id="KW-1133">Transmembrane helix</keyword>
<dbReference type="EMBL" id="KE125042">
    <property type="protein sequence ID" value="EPB72496.1"/>
    <property type="molecule type" value="Genomic_DNA"/>
</dbReference>
<feature type="transmembrane region" description="Helical" evidence="1">
    <location>
        <begin position="102"/>
        <end position="120"/>
    </location>
</feature>
<dbReference type="Proteomes" id="UP000054495">
    <property type="component" value="Unassembled WGS sequence"/>
</dbReference>
<evidence type="ECO:0000259" key="2">
    <source>
        <dbReference type="Pfam" id="PF02932"/>
    </source>
</evidence>
<keyword evidence="1" id="KW-0472">Membrane</keyword>
<feature type="transmembrane region" description="Helical" evidence="1">
    <location>
        <begin position="71"/>
        <end position="90"/>
    </location>
</feature>
<dbReference type="PANTHER" id="PTHR18945">
    <property type="entry name" value="NEUROTRANSMITTER GATED ION CHANNEL"/>
    <property type="match status" value="1"/>
</dbReference>
<dbReference type="FunFam" id="1.20.58.390:FF:000046">
    <property type="entry name" value="AcetylCholine Receptor"/>
    <property type="match status" value="1"/>
</dbReference>
<dbReference type="GO" id="GO:0004888">
    <property type="term" value="F:transmembrane signaling receptor activity"/>
    <property type="evidence" value="ECO:0007669"/>
    <property type="project" value="InterPro"/>
</dbReference>
<dbReference type="Gene3D" id="1.20.58.390">
    <property type="entry name" value="Neurotransmitter-gated ion-channel transmembrane domain"/>
    <property type="match status" value="1"/>
</dbReference>
<dbReference type="CDD" id="cd19051">
    <property type="entry name" value="LGIC_TM_cation"/>
    <property type="match status" value="1"/>
</dbReference>
<proteinExistence type="predicted"/>
<dbReference type="GO" id="GO:0016020">
    <property type="term" value="C:membrane"/>
    <property type="evidence" value="ECO:0007669"/>
    <property type="project" value="InterPro"/>
</dbReference>
<dbReference type="AlphaFoldDB" id="A0A0D6LR46"/>
<dbReference type="InterPro" id="IPR038050">
    <property type="entry name" value="Neuro_actylchol_rec"/>
</dbReference>
<evidence type="ECO:0000256" key="1">
    <source>
        <dbReference type="SAM" id="Phobius"/>
    </source>
</evidence>
<gene>
    <name evidence="3" type="ORF">ANCCEY_08411</name>
</gene>
<dbReference type="GO" id="GO:0005216">
    <property type="term" value="F:monoatomic ion channel activity"/>
    <property type="evidence" value="ECO:0007669"/>
    <property type="project" value="InterPro"/>
</dbReference>
<dbReference type="SUPFAM" id="SSF90112">
    <property type="entry name" value="Neurotransmitter-gated ion-channel transmembrane pore"/>
    <property type="match status" value="1"/>
</dbReference>
<dbReference type="InterPro" id="IPR006029">
    <property type="entry name" value="Neurotrans-gated_channel_TM"/>
</dbReference>
<keyword evidence="4" id="KW-1185">Reference proteome</keyword>
<feature type="domain" description="Neurotransmitter-gated ion-channel transmembrane" evidence="2">
    <location>
        <begin position="77"/>
        <end position="217"/>
    </location>
</feature>
<dbReference type="Pfam" id="PF02932">
    <property type="entry name" value="Neur_chan_memb"/>
    <property type="match status" value="1"/>
</dbReference>
<reference evidence="3 4" key="1">
    <citation type="submission" date="2013-05" db="EMBL/GenBank/DDBJ databases">
        <title>Draft genome of the parasitic nematode Anyclostoma ceylanicum.</title>
        <authorList>
            <person name="Mitreva M."/>
        </authorList>
    </citation>
    <scope>NUCLEOTIDE SEQUENCE [LARGE SCALE GENOMIC DNA]</scope>
</reference>
<dbReference type="InterPro" id="IPR036719">
    <property type="entry name" value="Neuro-gated_channel_TM_sf"/>
</dbReference>
<dbReference type="InterPro" id="IPR006201">
    <property type="entry name" value="Neur_channel"/>
</dbReference>
<keyword evidence="1 3" id="KW-0812">Transmembrane</keyword>
<name>A0A0D6LR46_9BILA</name>
<evidence type="ECO:0000313" key="3">
    <source>
        <dbReference type="EMBL" id="EPB72496.1"/>
    </source>
</evidence>
<accession>A0A0D6LR46</accession>
<evidence type="ECO:0000313" key="4">
    <source>
        <dbReference type="Proteomes" id="UP000054495"/>
    </source>
</evidence>
<organism evidence="3 4">
    <name type="scientific">Ancylostoma ceylanicum</name>
    <dbReference type="NCBI Taxonomy" id="53326"/>
    <lineage>
        <taxon>Eukaryota</taxon>
        <taxon>Metazoa</taxon>
        <taxon>Ecdysozoa</taxon>
        <taxon>Nematoda</taxon>
        <taxon>Chromadorea</taxon>
        <taxon>Rhabditida</taxon>
        <taxon>Rhabditina</taxon>
        <taxon>Rhabditomorpha</taxon>
        <taxon>Strongyloidea</taxon>
        <taxon>Ancylostomatidae</taxon>
        <taxon>Ancylostomatinae</taxon>
        <taxon>Ancylostoma</taxon>
    </lineage>
</organism>
<protein>
    <submittedName>
        <fullName evidence="3">Neurotransmitter-gated ion-channel transmembrane region</fullName>
    </submittedName>
</protein>